<evidence type="ECO:0000313" key="1">
    <source>
        <dbReference type="EMBL" id="KAF0721619.1"/>
    </source>
</evidence>
<dbReference type="Proteomes" id="UP000481153">
    <property type="component" value="Unassembled WGS sequence"/>
</dbReference>
<proteinExistence type="predicted"/>
<accession>A0A6G0W3P8</accession>
<organism evidence="1 2">
    <name type="scientific">Aphanomyces euteiches</name>
    <dbReference type="NCBI Taxonomy" id="100861"/>
    <lineage>
        <taxon>Eukaryota</taxon>
        <taxon>Sar</taxon>
        <taxon>Stramenopiles</taxon>
        <taxon>Oomycota</taxon>
        <taxon>Saprolegniomycetes</taxon>
        <taxon>Saprolegniales</taxon>
        <taxon>Verrucalvaceae</taxon>
        <taxon>Aphanomyces</taxon>
    </lineage>
</organism>
<sequence length="71" mass="8557">MLALVTKNNDKNHYHRKSKGFYVKINYIDYDGNIFKIKCLAKSVTKYEDNKFREITRTLSNQKHKKEMRNS</sequence>
<dbReference type="EMBL" id="VJMJ01000379">
    <property type="protein sequence ID" value="KAF0721619.1"/>
    <property type="molecule type" value="Genomic_DNA"/>
</dbReference>
<evidence type="ECO:0000313" key="2">
    <source>
        <dbReference type="Proteomes" id="UP000481153"/>
    </source>
</evidence>
<protein>
    <submittedName>
        <fullName evidence="1">Uncharacterized protein</fullName>
    </submittedName>
</protein>
<comment type="caution">
    <text evidence="1">The sequence shown here is derived from an EMBL/GenBank/DDBJ whole genome shotgun (WGS) entry which is preliminary data.</text>
</comment>
<dbReference type="AlphaFoldDB" id="A0A6G0W3P8"/>
<reference evidence="1 2" key="1">
    <citation type="submission" date="2019-07" db="EMBL/GenBank/DDBJ databases">
        <title>Genomics analysis of Aphanomyces spp. identifies a new class of oomycete effector associated with host adaptation.</title>
        <authorList>
            <person name="Gaulin E."/>
        </authorList>
    </citation>
    <scope>NUCLEOTIDE SEQUENCE [LARGE SCALE GENOMIC DNA]</scope>
    <source>
        <strain evidence="1 2">ATCC 201684</strain>
    </source>
</reference>
<keyword evidence="2" id="KW-1185">Reference proteome</keyword>
<gene>
    <name evidence="1" type="ORF">Ae201684_019036</name>
</gene>
<name>A0A6G0W3P8_9STRA</name>